<dbReference type="Pfam" id="PF22840">
    <property type="entry name" value="CATSPERG_NTD"/>
    <property type="match status" value="2"/>
</dbReference>
<feature type="chain" id="PRO_5021426235" evidence="2">
    <location>
        <begin position="39"/>
        <end position="333"/>
    </location>
</feature>
<name>A0A4X2M1G0_VOMUR</name>
<accession>A0A4X2M1G0</accession>
<organism evidence="5 6">
    <name type="scientific">Vombatus ursinus</name>
    <name type="common">Common wombat</name>
    <dbReference type="NCBI Taxonomy" id="29139"/>
    <lineage>
        <taxon>Eukaryota</taxon>
        <taxon>Metazoa</taxon>
        <taxon>Chordata</taxon>
        <taxon>Craniata</taxon>
        <taxon>Vertebrata</taxon>
        <taxon>Euteleostomi</taxon>
        <taxon>Mammalia</taxon>
        <taxon>Metatheria</taxon>
        <taxon>Diprotodontia</taxon>
        <taxon>Vombatidae</taxon>
        <taxon>Vombatus</taxon>
    </lineage>
</organism>
<protein>
    <submittedName>
        <fullName evidence="5">Uncharacterized protein</fullName>
    </submittedName>
</protein>
<dbReference type="AlphaFoldDB" id="A0A4X2M1G0"/>
<reference evidence="5" key="2">
    <citation type="submission" date="2025-08" db="UniProtKB">
        <authorList>
            <consortium name="Ensembl"/>
        </authorList>
    </citation>
    <scope>IDENTIFICATION</scope>
</reference>
<gene>
    <name evidence="5" type="primary">LOC114038251</name>
</gene>
<dbReference type="Pfam" id="PF15064">
    <property type="entry name" value="CATSPERG_beta-prop"/>
    <property type="match status" value="1"/>
</dbReference>
<feature type="domain" description="CATSPERG N-terminal" evidence="4">
    <location>
        <begin position="46"/>
        <end position="110"/>
    </location>
</feature>
<reference evidence="5" key="3">
    <citation type="submission" date="2025-09" db="UniProtKB">
        <authorList>
            <consortium name="Ensembl"/>
        </authorList>
    </citation>
    <scope>IDENTIFICATION</scope>
</reference>
<keyword evidence="2" id="KW-0732">Signal</keyword>
<dbReference type="PANTHER" id="PTHR14327:SF1">
    <property type="entry name" value="CATION CHANNEL SPERM-ASSOCIATED AUXILIARY SUBUNIT GAMMA"/>
    <property type="match status" value="1"/>
</dbReference>
<dbReference type="Ensembl" id="ENSVURT00010030851.1">
    <property type="protein sequence ID" value="ENSVURP00010027082.1"/>
    <property type="gene ID" value="ENSVURG00010020747.1"/>
</dbReference>
<evidence type="ECO:0000259" key="4">
    <source>
        <dbReference type="Pfam" id="PF22840"/>
    </source>
</evidence>
<feature type="domain" description="CATSPERG N-terminal" evidence="4">
    <location>
        <begin position="113"/>
        <end position="179"/>
    </location>
</feature>
<keyword evidence="6" id="KW-1185">Reference proteome</keyword>
<dbReference type="PANTHER" id="PTHR14327">
    <property type="entry name" value="CATION CHANNEL SPERM-ASSOCIATED PROTEIN SUBUNIT GAMMA"/>
    <property type="match status" value="1"/>
</dbReference>
<sequence length="333" mass="37319">PCYWLSFPNCAESGLPTLMVSLLLLLLLLLLLPAPVQLWAQLEDTCQWQVVLNKYQTLGEGNERFFNQEPVSDVDKYFEELVDSPIDHEETYWGFPYFLKINFTCPGEVREGWKAERLQIEMKGAPFRRHGEVSCLAEEACVMNWYTPMPMKNGTVVMEVEISSNQVGELIGDTRYMININGFLKKDKDKLIFTLGSEVTAMTHRHFINAPSRPVWATVDQAPVLILGGIPEEKMILISDSSFRDISLVEVREAEWQLTVWVEGGQERTFSRLGKGGREGDTDAQEWGVARPHLSQGAHGLIPLPRRHHGMGCGGDGGGEVGRELGSSLHSAS</sequence>
<dbReference type="InterPro" id="IPR028246">
    <property type="entry name" value="CATSPERG"/>
</dbReference>
<evidence type="ECO:0000313" key="6">
    <source>
        <dbReference type="Proteomes" id="UP000314987"/>
    </source>
</evidence>
<feature type="region of interest" description="Disordered" evidence="1">
    <location>
        <begin position="306"/>
        <end position="333"/>
    </location>
</feature>
<evidence type="ECO:0000313" key="5">
    <source>
        <dbReference type="Ensembl" id="ENSVURP00010027082.1"/>
    </source>
</evidence>
<evidence type="ECO:0000256" key="1">
    <source>
        <dbReference type="SAM" id="MobiDB-lite"/>
    </source>
</evidence>
<feature type="compositionally biased region" description="Gly residues" evidence="1">
    <location>
        <begin position="311"/>
        <end position="320"/>
    </location>
</feature>
<dbReference type="InterPro" id="IPR053872">
    <property type="entry name" value="CATSPERG_N"/>
</dbReference>
<proteinExistence type="predicted"/>
<dbReference type="GeneTree" id="ENSGT00390000014139"/>
<evidence type="ECO:0000256" key="2">
    <source>
        <dbReference type="SAM" id="SignalP"/>
    </source>
</evidence>
<dbReference type="GO" id="GO:0097228">
    <property type="term" value="C:sperm principal piece"/>
    <property type="evidence" value="ECO:0007669"/>
    <property type="project" value="InterPro"/>
</dbReference>
<reference evidence="6" key="1">
    <citation type="submission" date="2018-12" db="EMBL/GenBank/DDBJ databases">
        <authorList>
            <person name="Yazar S."/>
        </authorList>
    </citation>
    <scope>NUCLEOTIDE SEQUENCE [LARGE SCALE GENOMIC DNA]</scope>
</reference>
<dbReference type="Proteomes" id="UP000314987">
    <property type="component" value="Unassembled WGS sequence"/>
</dbReference>
<dbReference type="InterPro" id="IPR053871">
    <property type="entry name" value="CATSPERG_beta-prop"/>
</dbReference>
<feature type="signal peptide" evidence="2">
    <location>
        <begin position="1"/>
        <end position="38"/>
    </location>
</feature>
<feature type="domain" description="CATSPERG beta-propeller" evidence="3">
    <location>
        <begin position="183"/>
        <end position="251"/>
    </location>
</feature>
<evidence type="ECO:0000259" key="3">
    <source>
        <dbReference type="Pfam" id="PF15064"/>
    </source>
</evidence>
<dbReference type="GO" id="GO:0036128">
    <property type="term" value="C:CatSper complex"/>
    <property type="evidence" value="ECO:0007669"/>
    <property type="project" value="InterPro"/>
</dbReference>